<evidence type="ECO:0000313" key="2">
    <source>
        <dbReference type="Proteomes" id="UP000701341"/>
    </source>
</evidence>
<organism evidence="1 2">
    <name type="scientific">Penicillium crustosum</name>
    <name type="common">Blue mold fungus</name>
    <dbReference type="NCBI Taxonomy" id="36656"/>
    <lineage>
        <taxon>Eukaryota</taxon>
        <taxon>Fungi</taxon>
        <taxon>Dikarya</taxon>
        <taxon>Ascomycota</taxon>
        <taxon>Pezizomycotina</taxon>
        <taxon>Eurotiomycetes</taxon>
        <taxon>Eurotiomycetidae</taxon>
        <taxon>Eurotiales</taxon>
        <taxon>Aspergillaceae</taxon>
        <taxon>Penicillium</taxon>
    </lineage>
</organism>
<proteinExistence type="predicted"/>
<comment type="caution">
    <text evidence="1">The sequence shown here is derived from an EMBL/GenBank/DDBJ whole genome shotgun (WGS) entry which is preliminary data.</text>
</comment>
<dbReference type="Proteomes" id="UP000701341">
    <property type="component" value="Unassembled WGS sequence"/>
</dbReference>
<dbReference type="Pfam" id="PF11885">
    <property type="entry name" value="DUF3405"/>
    <property type="match status" value="1"/>
</dbReference>
<reference evidence="1" key="1">
    <citation type="submission" date="2020-02" db="EMBL/GenBank/DDBJ databases">
        <authorList>
            <person name="Lichtner F.J."/>
        </authorList>
    </citation>
    <scope>NUCLEOTIDE SEQUENCE</scope>
    <source>
        <strain evidence="1">G10</strain>
    </source>
</reference>
<evidence type="ECO:0000313" key="1">
    <source>
        <dbReference type="EMBL" id="KAF7524490.1"/>
    </source>
</evidence>
<dbReference type="AlphaFoldDB" id="A0A9P5GMV4"/>
<accession>A0A9P5GMV4</accession>
<protein>
    <submittedName>
        <fullName evidence="1">Uncharacterized protein</fullName>
    </submittedName>
</protein>
<gene>
    <name evidence="1" type="ORF">PCG10_005750</name>
</gene>
<dbReference type="EMBL" id="JAAOZQ010000036">
    <property type="protein sequence ID" value="KAF7524490.1"/>
    <property type="molecule type" value="Genomic_DNA"/>
</dbReference>
<keyword evidence="2" id="KW-1185">Reference proteome</keyword>
<dbReference type="PANTHER" id="PTHR36205">
    <property type="entry name" value="CHROMOSOME 19, WHOLE GENOME SHOTGUN SEQUENCE"/>
    <property type="match status" value="1"/>
</dbReference>
<name>A0A9P5GMV4_PENCR</name>
<dbReference type="InterPro" id="IPR021822">
    <property type="entry name" value="DUF3405"/>
</dbReference>
<sequence length="204" mass="23175">MLFKRNDLALQKLSMIIIASVVFVMIVHRPHNNEYIIPLRLWKDGYFSTSQPVPYNPYPDYNSAAWKRKWRGSYQPCVGPDGALWDPKKEDTAMKGYRWNQSVEGVNASREAPFLPPTPTTEMGPSSWGVGEEADVITWLPQFNPADMGWPMRDVIYEFTEGSDTPRRASPVAMSRLSARVLRFMHADMTEKGLGLDSEMSPTS</sequence>
<dbReference type="PANTHER" id="PTHR36205:SF4">
    <property type="match status" value="1"/>
</dbReference>